<dbReference type="OrthoDB" id="2965335at2759"/>
<sequence>MPGKHVRIDERQNEYFSPKPEVVAVPSHHHSSCTGSSSSRHSGSSHHSSSKHRSPSPRPVGIHRLLSVSSPAVLQLDLRQSARIYLPSIPSVYQARPATEPPLPRLTIVCAHLPWRIHVDASNGRYVTVFDVLAALSHTLRTPVTEPEFHQLLGHTDRRRAAAAYTERYRRAGTSEEKRGGLRRVDFLMSRYHFVGLEPVRGRGDAWTLCVR</sequence>
<dbReference type="EMBL" id="GL377312">
    <property type="protein sequence ID" value="EFI92820.1"/>
    <property type="molecule type" value="Genomic_DNA"/>
</dbReference>
<evidence type="ECO:0000256" key="1">
    <source>
        <dbReference type="SAM" id="MobiDB-lite"/>
    </source>
</evidence>
<dbReference type="VEuPathDB" id="FungiDB:SCHCODRAFT_02640110"/>
<dbReference type="OMA" id="AYHDRYS"/>
<feature type="domain" description="DUF6699" evidence="2">
    <location>
        <begin position="87"/>
        <end position="200"/>
    </location>
</feature>
<dbReference type="KEGG" id="scm:SCHCO_02640110"/>
<dbReference type="STRING" id="578458.D8QGS9"/>
<dbReference type="InterPro" id="IPR046522">
    <property type="entry name" value="DUF6699"/>
</dbReference>
<gene>
    <name evidence="3" type="ORF">SCHCODRAFT_60712</name>
</gene>
<feature type="compositionally biased region" description="Basic and acidic residues" evidence="1">
    <location>
        <begin position="1"/>
        <end position="13"/>
    </location>
</feature>
<name>D8QGS9_SCHCM</name>
<reference evidence="3 4" key="1">
    <citation type="journal article" date="2010" name="Nat. Biotechnol.">
        <title>Genome sequence of the model mushroom Schizophyllum commune.</title>
        <authorList>
            <person name="Ohm R.A."/>
            <person name="de Jong J.F."/>
            <person name="Lugones L.G."/>
            <person name="Aerts A."/>
            <person name="Kothe E."/>
            <person name="Stajich J.E."/>
            <person name="de Vries R.P."/>
            <person name="Record E."/>
            <person name="Levasseur A."/>
            <person name="Baker S.E."/>
            <person name="Bartholomew K.A."/>
            <person name="Coutinho P.M."/>
            <person name="Erdmann S."/>
            <person name="Fowler T.J."/>
            <person name="Gathman A.C."/>
            <person name="Lombard V."/>
            <person name="Henrissat B."/>
            <person name="Knabe N."/>
            <person name="Kuees U."/>
            <person name="Lilly W.W."/>
            <person name="Lindquist E."/>
            <person name="Lucas S."/>
            <person name="Magnuson J.K."/>
            <person name="Piumi F."/>
            <person name="Raudaskoski M."/>
            <person name="Salamov A."/>
            <person name="Schmutz J."/>
            <person name="Schwarze F.W.M.R."/>
            <person name="vanKuyk P.A."/>
            <person name="Horton J.S."/>
            <person name="Grigoriev I.V."/>
            <person name="Woesten H.A.B."/>
        </authorList>
    </citation>
    <scope>NUCLEOTIDE SEQUENCE [LARGE SCALE GENOMIC DNA]</scope>
    <source>
        <strain evidence="4">H4-8 / FGSC 9210</strain>
    </source>
</reference>
<dbReference type="HOGENOM" id="CLU_085813_0_0_1"/>
<dbReference type="AlphaFoldDB" id="D8QGS9"/>
<feature type="region of interest" description="Disordered" evidence="1">
    <location>
        <begin position="1"/>
        <end position="62"/>
    </location>
</feature>
<dbReference type="Proteomes" id="UP000007431">
    <property type="component" value="Unassembled WGS sequence"/>
</dbReference>
<proteinExistence type="predicted"/>
<dbReference type="InParanoid" id="D8QGS9"/>
<evidence type="ECO:0000313" key="3">
    <source>
        <dbReference type="EMBL" id="EFI92820.1"/>
    </source>
</evidence>
<evidence type="ECO:0000259" key="2">
    <source>
        <dbReference type="Pfam" id="PF20415"/>
    </source>
</evidence>
<dbReference type="GeneID" id="9597222"/>
<dbReference type="Pfam" id="PF20415">
    <property type="entry name" value="DUF6699"/>
    <property type="match status" value="1"/>
</dbReference>
<dbReference type="eggNOG" id="ENOG502SU6E">
    <property type="taxonomic scope" value="Eukaryota"/>
</dbReference>
<accession>D8QGS9</accession>
<keyword evidence="4" id="KW-1185">Reference proteome</keyword>
<protein>
    <recommendedName>
        <fullName evidence="2">DUF6699 domain-containing protein</fullName>
    </recommendedName>
</protein>
<feature type="compositionally biased region" description="Low complexity" evidence="1">
    <location>
        <begin position="32"/>
        <end position="47"/>
    </location>
</feature>
<dbReference type="RefSeq" id="XP_003027723.1">
    <property type="nucleotide sequence ID" value="XM_003027677.1"/>
</dbReference>
<organism evidence="4">
    <name type="scientific">Schizophyllum commune (strain H4-8 / FGSC 9210)</name>
    <name type="common">Split gill fungus</name>
    <dbReference type="NCBI Taxonomy" id="578458"/>
    <lineage>
        <taxon>Eukaryota</taxon>
        <taxon>Fungi</taxon>
        <taxon>Dikarya</taxon>
        <taxon>Basidiomycota</taxon>
        <taxon>Agaricomycotina</taxon>
        <taxon>Agaricomycetes</taxon>
        <taxon>Agaricomycetidae</taxon>
        <taxon>Agaricales</taxon>
        <taxon>Schizophyllaceae</taxon>
        <taxon>Schizophyllum</taxon>
    </lineage>
</organism>
<evidence type="ECO:0000313" key="4">
    <source>
        <dbReference type="Proteomes" id="UP000007431"/>
    </source>
</evidence>